<protein>
    <submittedName>
        <fullName evidence="4">GNAT superfamily N-acetyltransferase</fullName>
    </submittedName>
</protein>
<dbReference type="PANTHER" id="PTHR43877">
    <property type="entry name" value="AMINOALKYLPHOSPHONATE N-ACETYLTRANSFERASE-RELATED-RELATED"/>
    <property type="match status" value="1"/>
</dbReference>
<dbReference type="Pfam" id="PF00583">
    <property type="entry name" value="Acetyltransf_1"/>
    <property type="match status" value="1"/>
</dbReference>
<dbReference type="PROSITE" id="PS51186">
    <property type="entry name" value="GNAT"/>
    <property type="match status" value="1"/>
</dbReference>
<dbReference type="PANTHER" id="PTHR43877:SF1">
    <property type="entry name" value="ACETYLTRANSFERASE"/>
    <property type="match status" value="1"/>
</dbReference>
<evidence type="ECO:0000313" key="4">
    <source>
        <dbReference type="EMBL" id="MBG6134854.1"/>
    </source>
</evidence>
<keyword evidence="2" id="KW-0012">Acyltransferase</keyword>
<evidence type="ECO:0000259" key="3">
    <source>
        <dbReference type="PROSITE" id="PS51186"/>
    </source>
</evidence>
<name>A0A8J7KGE1_9ACTN</name>
<accession>A0A8J7KGE1</accession>
<dbReference type="InterPro" id="IPR016181">
    <property type="entry name" value="Acyl_CoA_acyltransferase"/>
</dbReference>
<dbReference type="SUPFAM" id="SSF55729">
    <property type="entry name" value="Acyl-CoA N-acyltransferases (Nat)"/>
    <property type="match status" value="2"/>
</dbReference>
<feature type="domain" description="N-acetyltransferase" evidence="3">
    <location>
        <begin position="1"/>
        <end position="163"/>
    </location>
</feature>
<keyword evidence="5" id="KW-1185">Reference proteome</keyword>
<organism evidence="4 5">
    <name type="scientific">Longispora fulva</name>
    <dbReference type="NCBI Taxonomy" id="619741"/>
    <lineage>
        <taxon>Bacteria</taxon>
        <taxon>Bacillati</taxon>
        <taxon>Actinomycetota</taxon>
        <taxon>Actinomycetes</taxon>
        <taxon>Micromonosporales</taxon>
        <taxon>Micromonosporaceae</taxon>
        <taxon>Longispora</taxon>
    </lineage>
</organism>
<comment type="caution">
    <text evidence="4">The sequence shown here is derived from an EMBL/GenBank/DDBJ whole genome shotgun (WGS) entry which is preliminary data.</text>
</comment>
<keyword evidence="1" id="KW-0808">Transferase</keyword>
<dbReference type="GO" id="GO:0016747">
    <property type="term" value="F:acyltransferase activity, transferring groups other than amino-acyl groups"/>
    <property type="evidence" value="ECO:0007669"/>
    <property type="project" value="InterPro"/>
</dbReference>
<sequence length="333" mass="36030">MHIAPFDPATATDTDWDDLVEIERAALAVDRTGEPAPTRGSLTARYAMPPSPGRRLTRWTARDGDRILGVALLILFDDENTDLAGVNGTVHPDARRRGLGTALLRTMLARAEGRRTLILEGVPAGGPGAAWADAHGFAVAQSTARQVLDLSTADRTLWQVPAVPGYRLVRWSGRAPEDLLASYATARDALRDAPRGELDFAVPAWTPERVRDSEDADRRRGCEARVVAAVHEATGTVAGTTLLEVHASRPDLARQQDTSVLAAHRGRRLGRWMKAENLRWLVAEHPEVGQVSTMSAADNVPMLHVNRQVGFVVSAATEYRQAALGELSARLGA</sequence>
<dbReference type="EMBL" id="JADOUF010000001">
    <property type="protein sequence ID" value="MBG6134854.1"/>
    <property type="molecule type" value="Genomic_DNA"/>
</dbReference>
<proteinExistence type="predicted"/>
<evidence type="ECO:0000313" key="5">
    <source>
        <dbReference type="Proteomes" id="UP000622552"/>
    </source>
</evidence>
<evidence type="ECO:0000256" key="1">
    <source>
        <dbReference type="ARBA" id="ARBA00022679"/>
    </source>
</evidence>
<dbReference type="RefSeq" id="WP_197002039.1">
    <property type="nucleotide sequence ID" value="NZ_BONS01000004.1"/>
</dbReference>
<reference evidence="4" key="1">
    <citation type="submission" date="2020-11" db="EMBL/GenBank/DDBJ databases">
        <title>Sequencing the genomes of 1000 actinobacteria strains.</title>
        <authorList>
            <person name="Klenk H.-P."/>
        </authorList>
    </citation>
    <scope>NUCLEOTIDE SEQUENCE</scope>
    <source>
        <strain evidence="4">DSM 45356</strain>
    </source>
</reference>
<dbReference type="CDD" id="cd04301">
    <property type="entry name" value="NAT_SF"/>
    <property type="match status" value="1"/>
</dbReference>
<dbReference type="Gene3D" id="3.40.630.30">
    <property type="match status" value="1"/>
</dbReference>
<dbReference type="InterPro" id="IPR050832">
    <property type="entry name" value="Bact_Acetyltransf"/>
</dbReference>
<dbReference type="AlphaFoldDB" id="A0A8J7KGE1"/>
<dbReference type="Proteomes" id="UP000622552">
    <property type="component" value="Unassembled WGS sequence"/>
</dbReference>
<gene>
    <name evidence="4" type="ORF">IW245_001048</name>
</gene>
<dbReference type="InterPro" id="IPR000182">
    <property type="entry name" value="GNAT_dom"/>
</dbReference>
<evidence type="ECO:0000256" key="2">
    <source>
        <dbReference type="ARBA" id="ARBA00023315"/>
    </source>
</evidence>